<name>A0A9E7JDK6_9LILI</name>
<gene>
    <name evidence="7" type="ORF">MUK42_21049</name>
</gene>
<accession>A0A9E7JDK6</accession>
<protein>
    <submittedName>
        <fullName evidence="7">Receptor-like protein kinase</fullName>
    </submittedName>
</protein>
<dbReference type="EMBL" id="CP097502">
    <property type="protein sequence ID" value="URD77011.1"/>
    <property type="molecule type" value="Genomic_DNA"/>
</dbReference>
<keyword evidence="7" id="KW-0418">Kinase</keyword>
<evidence type="ECO:0000313" key="7">
    <source>
        <dbReference type="EMBL" id="URD77011.1"/>
    </source>
</evidence>
<dbReference type="InterPro" id="IPR008271">
    <property type="entry name" value="Ser/Thr_kinase_AS"/>
</dbReference>
<keyword evidence="2" id="KW-0812">Transmembrane</keyword>
<sequence length="81" mass="9239">VANGSLDKWIFPSAGGDREDQQCLPWALRYRAAVVVAKALSYLHHDCRDRVLHFDVKPENILLDEIFQVLVADFGLSKLTW</sequence>
<evidence type="ECO:0000256" key="4">
    <source>
        <dbReference type="ARBA" id="ARBA00022989"/>
    </source>
</evidence>
<dbReference type="Pfam" id="PF00069">
    <property type="entry name" value="Pkinase"/>
    <property type="match status" value="1"/>
</dbReference>
<dbReference type="PANTHER" id="PTHR47974">
    <property type="entry name" value="OS07G0415500 PROTEIN"/>
    <property type="match status" value="1"/>
</dbReference>
<evidence type="ECO:0000313" key="8">
    <source>
        <dbReference type="Proteomes" id="UP001055439"/>
    </source>
</evidence>
<dbReference type="InterPro" id="IPR000719">
    <property type="entry name" value="Prot_kinase_dom"/>
</dbReference>
<comment type="subcellular location">
    <subcellularLocation>
        <location evidence="1">Membrane</location>
        <topology evidence="1">Single-pass membrane protein</topology>
    </subcellularLocation>
</comment>
<dbReference type="Proteomes" id="UP001055439">
    <property type="component" value="Chromosome 1"/>
</dbReference>
<dbReference type="PROSITE" id="PS00108">
    <property type="entry name" value="PROTEIN_KINASE_ST"/>
    <property type="match status" value="1"/>
</dbReference>
<dbReference type="Gene3D" id="1.10.510.10">
    <property type="entry name" value="Transferase(Phosphotransferase) domain 1"/>
    <property type="match status" value="1"/>
</dbReference>
<feature type="non-terminal residue" evidence="7">
    <location>
        <position position="1"/>
    </location>
</feature>
<keyword evidence="3" id="KW-0732">Signal</keyword>
<dbReference type="SUPFAM" id="SSF56112">
    <property type="entry name" value="Protein kinase-like (PK-like)"/>
    <property type="match status" value="1"/>
</dbReference>
<dbReference type="OrthoDB" id="5857966at2759"/>
<keyword evidence="7" id="KW-0675">Receptor</keyword>
<dbReference type="GO" id="GO:0005524">
    <property type="term" value="F:ATP binding"/>
    <property type="evidence" value="ECO:0007669"/>
    <property type="project" value="InterPro"/>
</dbReference>
<evidence type="ECO:0000256" key="1">
    <source>
        <dbReference type="ARBA" id="ARBA00004167"/>
    </source>
</evidence>
<feature type="domain" description="Protein kinase" evidence="6">
    <location>
        <begin position="31"/>
        <end position="79"/>
    </location>
</feature>
<dbReference type="AlphaFoldDB" id="A0A9E7JDK6"/>
<keyword evidence="7" id="KW-0808">Transferase</keyword>
<keyword evidence="8" id="KW-1185">Reference proteome</keyword>
<keyword evidence="4" id="KW-1133">Transmembrane helix</keyword>
<evidence type="ECO:0000256" key="3">
    <source>
        <dbReference type="ARBA" id="ARBA00022729"/>
    </source>
</evidence>
<evidence type="ECO:0000259" key="6">
    <source>
        <dbReference type="Pfam" id="PF00069"/>
    </source>
</evidence>
<evidence type="ECO:0000256" key="2">
    <source>
        <dbReference type="ARBA" id="ARBA00022692"/>
    </source>
</evidence>
<dbReference type="GO" id="GO:0004672">
    <property type="term" value="F:protein kinase activity"/>
    <property type="evidence" value="ECO:0007669"/>
    <property type="project" value="InterPro"/>
</dbReference>
<dbReference type="InterPro" id="IPR011009">
    <property type="entry name" value="Kinase-like_dom_sf"/>
</dbReference>
<keyword evidence="5" id="KW-0472">Membrane</keyword>
<organism evidence="7 8">
    <name type="scientific">Musa troglodytarum</name>
    <name type="common">fe'i banana</name>
    <dbReference type="NCBI Taxonomy" id="320322"/>
    <lineage>
        <taxon>Eukaryota</taxon>
        <taxon>Viridiplantae</taxon>
        <taxon>Streptophyta</taxon>
        <taxon>Embryophyta</taxon>
        <taxon>Tracheophyta</taxon>
        <taxon>Spermatophyta</taxon>
        <taxon>Magnoliopsida</taxon>
        <taxon>Liliopsida</taxon>
        <taxon>Zingiberales</taxon>
        <taxon>Musaceae</taxon>
        <taxon>Musa</taxon>
    </lineage>
</organism>
<dbReference type="PANTHER" id="PTHR47974:SF6">
    <property type="entry name" value="NON-SPECIFIC SERINE_THREONINE PROTEIN KINASE"/>
    <property type="match status" value="1"/>
</dbReference>
<evidence type="ECO:0000256" key="5">
    <source>
        <dbReference type="ARBA" id="ARBA00023136"/>
    </source>
</evidence>
<dbReference type="GO" id="GO:0016020">
    <property type="term" value="C:membrane"/>
    <property type="evidence" value="ECO:0007669"/>
    <property type="project" value="UniProtKB-SubCell"/>
</dbReference>
<proteinExistence type="predicted"/>
<reference evidence="7" key="1">
    <citation type="submission" date="2022-05" db="EMBL/GenBank/DDBJ databases">
        <title>The Musa troglodytarum L. genome provides insights into the mechanism of non-climacteric behaviour and enrichment of carotenoids.</title>
        <authorList>
            <person name="Wang J."/>
        </authorList>
    </citation>
    <scope>NUCLEOTIDE SEQUENCE</scope>
    <source>
        <tissue evidence="7">Leaf</tissue>
    </source>
</reference>